<evidence type="ECO:0000259" key="7">
    <source>
        <dbReference type="Pfam" id="PF13442"/>
    </source>
</evidence>
<dbReference type="Proteomes" id="UP000586067">
    <property type="component" value="Unassembled WGS sequence"/>
</dbReference>
<accession>A0A847R465</accession>
<keyword evidence="4" id="KW-0249">Electron transport</keyword>
<proteinExistence type="predicted"/>
<comment type="caution">
    <text evidence="8">The sequence shown here is derived from an EMBL/GenBank/DDBJ whole genome shotgun (WGS) entry which is preliminary data.</text>
</comment>
<feature type="domain" description="Cytochrome c" evidence="7">
    <location>
        <begin position="23"/>
        <end position="96"/>
    </location>
</feature>
<sequence length="101" mass="11218">MHSQAANADAPHNNQSTKPYKGRAVEQIYNTYCIACHMSGVAGAPRFGHAEDWQPHVDKGIEVLLEHVITGFKAMPPRGICSDCSDEELLHTIHYMIDQSQ</sequence>
<dbReference type="EMBL" id="JABAEK010000018">
    <property type="protein sequence ID" value="NLQ18765.1"/>
    <property type="molecule type" value="Genomic_DNA"/>
</dbReference>
<feature type="compositionally biased region" description="Polar residues" evidence="6">
    <location>
        <begin position="1"/>
        <end position="18"/>
    </location>
</feature>
<evidence type="ECO:0000313" key="9">
    <source>
        <dbReference type="Proteomes" id="UP000586067"/>
    </source>
</evidence>
<evidence type="ECO:0000256" key="5">
    <source>
        <dbReference type="ARBA" id="ARBA00023004"/>
    </source>
</evidence>
<dbReference type="AlphaFoldDB" id="A0A847R465"/>
<keyword evidence="1" id="KW-0813">Transport</keyword>
<dbReference type="GO" id="GO:0009055">
    <property type="term" value="F:electron transfer activity"/>
    <property type="evidence" value="ECO:0007669"/>
    <property type="project" value="InterPro"/>
</dbReference>
<organism evidence="8 9">
    <name type="scientific">Marinomonas profundi</name>
    <dbReference type="NCBI Taxonomy" id="2726122"/>
    <lineage>
        <taxon>Bacteria</taxon>
        <taxon>Pseudomonadati</taxon>
        <taxon>Pseudomonadota</taxon>
        <taxon>Gammaproteobacteria</taxon>
        <taxon>Oceanospirillales</taxon>
        <taxon>Oceanospirillaceae</taxon>
        <taxon>Marinomonas</taxon>
    </lineage>
</organism>
<dbReference type="SUPFAM" id="SSF46626">
    <property type="entry name" value="Cytochrome c"/>
    <property type="match status" value="1"/>
</dbReference>
<keyword evidence="5" id="KW-0408">Iron</keyword>
<gene>
    <name evidence="8" type="ORF">HGG82_14245</name>
</gene>
<evidence type="ECO:0000256" key="3">
    <source>
        <dbReference type="ARBA" id="ARBA00022723"/>
    </source>
</evidence>
<keyword evidence="3" id="KW-0479">Metal-binding</keyword>
<dbReference type="GO" id="GO:0020037">
    <property type="term" value="F:heme binding"/>
    <property type="evidence" value="ECO:0007669"/>
    <property type="project" value="InterPro"/>
</dbReference>
<dbReference type="InterPro" id="IPR009056">
    <property type="entry name" value="Cyt_c-like_dom"/>
</dbReference>
<dbReference type="InterPro" id="IPR036909">
    <property type="entry name" value="Cyt_c-like_dom_sf"/>
</dbReference>
<dbReference type="PANTHER" id="PTHR40942">
    <property type="match status" value="1"/>
</dbReference>
<keyword evidence="2" id="KW-0349">Heme</keyword>
<evidence type="ECO:0000256" key="1">
    <source>
        <dbReference type="ARBA" id="ARBA00022448"/>
    </source>
</evidence>
<dbReference type="Gene3D" id="1.10.760.10">
    <property type="entry name" value="Cytochrome c-like domain"/>
    <property type="match status" value="1"/>
</dbReference>
<evidence type="ECO:0000256" key="6">
    <source>
        <dbReference type="SAM" id="MobiDB-lite"/>
    </source>
</evidence>
<protein>
    <submittedName>
        <fullName evidence="8">Cytochrome c5 family protein</fullName>
    </submittedName>
</protein>
<keyword evidence="9" id="KW-1185">Reference proteome</keyword>
<evidence type="ECO:0000256" key="4">
    <source>
        <dbReference type="ARBA" id="ARBA00022982"/>
    </source>
</evidence>
<dbReference type="GO" id="GO:0005506">
    <property type="term" value="F:iron ion binding"/>
    <property type="evidence" value="ECO:0007669"/>
    <property type="project" value="InterPro"/>
</dbReference>
<name>A0A847R465_9GAMM</name>
<dbReference type="PRINTS" id="PR00607">
    <property type="entry name" value="CYTCHROMECIE"/>
</dbReference>
<feature type="region of interest" description="Disordered" evidence="6">
    <location>
        <begin position="1"/>
        <end position="21"/>
    </location>
</feature>
<evidence type="ECO:0000313" key="8">
    <source>
        <dbReference type="EMBL" id="NLQ18765.1"/>
    </source>
</evidence>
<dbReference type="Pfam" id="PF13442">
    <property type="entry name" value="Cytochrome_CBB3"/>
    <property type="match status" value="1"/>
</dbReference>
<dbReference type="PANTHER" id="PTHR40942:SF4">
    <property type="entry name" value="CYTOCHROME C5"/>
    <property type="match status" value="1"/>
</dbReference>
<reference evidence="8 9" key="1">
    <citation type="submission" date="2020-04" db="EMBL/GenBank/DDBJ databases">
        <title>Marinomonas sp. M1K-6 isolated from the deep seawater of the Mariana Trench.</title>
        <authorList>
            <person name="Li Y."/>
        </authorList>
    </citation>
    <scope>NUCLEOTIDE SEQUENCE [LARGE SCALE GENOMIC DNA]</scope>
    <source>
        <strain evidence="8 9">M1K-6</strain>
    </source>
</reference>
<dbReference type="InterPro" id="IPR002323">
    <property type="entry name" value="Cyt_CIE"/>
</dbReference>
<evidence type="ECO:0000256" key="2">
    <source>
        <dbReference type="ARBA" id="ARBA00022617"/>
    </source>
</evidence>